<comment type="subcellular location">
    <subcellularLocation>
        <location evidence="1">Membrane</location>
        <topology evidence="1">Multi-pass membrane protein</topology>
    </subcellularLocation>
</comment>
<comment type="similarity">
    <text evidence="10">Belongs to the ELO family.</text>
</comment>
<dbReference type="Pfam" id="PF01151">
    <property type="entry name" value="ELO"/>
    <property type="match status" value="1"/>
</dbReference>
<keyword evidence="9 10" id="KW-0275">Fatty acid biosynthesis</keyword>
<feature type="transmembrane region" description="Helical" evidence="10">
    <location>
        <begin position="57"/>
        <end position="74"/>
    </location>
</feature>
<dbReference type="InterPro" id="IPR002076">
    <property type="entry name" value="ELO_fam"/>
</dbReference>
<comment type="catalytic activity">
    <reaction evidence="10">
        <text>a very-long-chain acyl-CoA + malonyl-CoA + H(+) = a very-long-chain 3-oxoacyl-CoA + CO2 + CoA</text>
        <dbReference type="Rhea" id="RHEA:32727"/>
        <dbReference type="ChEBI" id="CHEBI:15378"/>
        <dbReference type="ChEBI" id="CHEBI:16526"/>
        <dbReference type="ChEBI" id="CHEBI:57287"/>
        <dbReference type="ChEBI" id="CHEBI:57384"/>
        <dbReference type="ChEBI" id="CHEBI:90725"/>
        <dbReference type="ChEBI" id="CHEBI:90736"/>
        <dbReference type="EC" id="2.3.1.199"/>
    </reaction>
</comment>
<dbReference type="PANTHER" id="PTHR11157:SF103">
    <property type="entry name" value="ELONGATION OF VERY LONG CHAIN FATTY ACIDS PROTEIN"/>
    <property type="match status" value="1"/>
</dbReference>
<evidence type="ECO:0000313" key="11">
    <source>
        <dbReference type="EMBL" id="KAG8173047.1"/>
    </source>
</evidence>
<sequence>MFDSLYNYLLGADDIEKKIRFGHPYAPYCIVLFYNIFCKWIGPALMADRKPLELKNILIFYNFFQMIGNTYLTIKAVEALLRFWNVRCVEFGTSTEGAVLLKEFDLAVFHAILIKYVDLLDAVFFVLRKKEKQITFLHLFHHSFICIMCQIYLTSLDI</sequence>
<keyword evidence="8 10" id="KW-0472">Membrane</keyword>
<evidence type="ECO:0000256" key="2">
    <source>
        <dbReference type="ARBA" id="ARBA00022516"/>
    </source>
</evidence>
<keyword evidence="3 10" id="KW-0808">Transferase</keyword>
<protein>
    <recommendedName>
        <fullName evidence="10">Elongation of very long chain fatty acids protein</fullName>
        <ecNumber evidence="10">2.3.1.199</ecNumber>
    </recommendedName>
    <alternativeName>
        <fullName evidence="10">Very-long-chain 3-oxoacyl-CoA synthase</fullName>
    </alternativeName>
</protein>
<comment type="caution">
    <text evidence="10">Lacks conserved residue(s) required for the propagation of feature annotation.</text>
</comment>
<dbReference type="GO" id="GO:0019367">
    <property type="term" value="P:fatty acid elongation, saturated fatty acid"/>
    <property type="evidence" value="ECO:0007669"/>
    <property type="project" value="TreeGrafter"/>
</dbReference>
<dbReference type="EC" id="2.3.1.199" evidence="10"/>
<keyword evidence="4 10" id="KW-0812">Transmembrane</keyword>
<dbReference type="GO" id="GO:0009922">
    <property type="term" value="F:fatty acid elongase activity"/>
    <property type="evidence" value="ECO:0007669"/>
    <property type="project" value="UniProtKB-EC"/>
</dbReference>
<dbReference type="GO" id="GO:0042761">
    <property type="term" value="P:very long-chain fatty acid biosynthetic process"/>
    <property type="evidence" value="ECO:0007669"/>
    <property type="project" value="TreeGrafter"/>
</dbReference>
<evidence type="ECO:0000313" key="12">
    <source>
        <dbReference type="Proteomes" id="UP000827092"/>
    </source>
</evidence>
<accession>A0AAV6TMM0</accession>
<feature type="transmembrane region" description="Helical" evidence="10">
    <location>
        <begin position="25"/>
        <end position="45"/>
    </location>
</feature>
<evidence type="ECO:0000256" key="6">
    <source>
        <dbReference type="ARBA" id="ARBA00022989"/>
    </source>
</evidence>
<dbReference type="GO" id="GO:0034626">
    <property type="term" value="P:fatty acid elongation, polyunsaturated fatty acid"/>
    <property type="evidence" value="ECO:0007669"/>
    <property type="project" value="TreeGrafter"/>
</dbReference>
<feature type="transmembrane region" description="Helical" evidence="10">
    <location>
        <begin position="107"/>
        <end position="127"/>
    </location>
</feature>
<evidence type="ECO:0000256" key="1">
    <source>
        <dbReference type="ARBA" id="ARBA00004141"/>
    </source>
</evidence>
<name>A0AAV6TMM0_9ARAC</name>
<keyword evidence="7 10" id="KW-0443">Lipid metabolism</keyword>
<dbReference type="AlphaFoldDB" id="A0AAV6TMM0"/>
<reference evidence="11 12" key="1">
    <citation type="journal article" date="2022" name="Nat. Ecol. Evol.">
        <title>A masculinizing supergene underlies an exaggerated male reproductive morph in a spider.</title>
        <authorList>
            <person name="Hendrickx F."/>
            <person name="De Corte Z."/>
            <person name="Sonet G."/>
            <person name="Van Belleghem S.M."/>
            <person name="Kostlbacher S."/>
            <person name="Vangestel C."/>
        </authorList>
    </citation>
    <scope>NUCLEOTIDE SEQUENCE [LARGE SCALE GENOMIC DNA]</scope>
    <source>
        <strain evidence="11">W744_W776</strain>
    </source>
</reference>
<proteinExistence type="inferred from homology"/>
<evidence type="ECO:0000256" key="8">
    <source>
        <dbReference type="ARBA" id="ARBA00023136"/>
    </source>
</evidence>
<evidence type="ECO:0000256" key="7">
    <source>
        <dbReference type="ARBA" id="ARBA00023098"/>
    </source>
</evidence>
<dbReference type="EMBL" id="JAFNEN010002116">
    <property type="protein sequence ID" value="KAG8173047.1"/>
    <property type="molecule type" value="Genomic_DNA"/>
</dbReference>
<keyword evidence="2 10" id="KW-0444">Lipid biosynthesis</keyword>
<evidence type="ECO:0000256" key="5">
    <source>
        <dbReference type="ARBA" id="ARBA00022832"/>
    </source>
</evidence>
<evidence type="ECO:0000256" key="4">
    <source>
        <dbReference type="ARBA" id="ARBA00022692"/>
    </source>
</evidence>
<evidence type="ECO:0000256" key="10">
    <source>
        <dbReference type="RuleBase" id="RU361115"/>
    </source>
</evidence>
<comment type="caution">
    <text evidence="11">The sequence shown here is derived from an EMBL/GenBank/DDBJ whole genome shotgun (WGS) entry which is preliminary data.</text>
</comment>
<evidence type="ECO:0000256" key="3">
    <source>
        <dbReference type="ARBA" id="ARBA00022679"/>
    </source>
</evidence>
<dbReference type="GO" id="GO:0030148">
    <property type="term" value="P:sphingolipid biosynthetic process"/>
    <property type="evidence" value="ECO:0007669"/>
    <property type="project" value="TreeGrafter"/>
</dbReference>
<feature type="non-terminal residue" evidence="11">
    <location>
        <position position="158"/>
    </location>
</feature>
<keyword evidence="12" id="KW-1185">Reference proteome</keyword>
<dbReference type="PANTHER" id="PTHR11157">
    <property type="entry name" value="FATTY ACID ACYL TRANSFERASE-RELATED"/>
    <property type="match status" value="1"/>
</dbReference>
<gene>
    <name evidence="11" type="ORF">JTE90_003167</name>
</gene>
<keyword evidence="6 10" id="KW-1133">Transmembrane helix</keyword>
<feature type="transmembrane region" description="Helical" evidence="10">
    <location>
        <begin position="134"/>
        <end position="153"/>
    </location>
</feature>
<dbReference type="GO" id="GO:0005789">
    <property type="term" value="C:endoplasmic reticulum membrane"/>
    <property type="evidence" value="ECO:0007669"/>
    <property type="project" value="TreeGrafter"/>
</dbReference>
<evidence type="ECO:0000256" key="9">
    <source>
        <dbReference type="ARBA" id="ARBA00023160"/>
    </source>
</evidence>
<keyword evidence="5 10" id="KW-0276">Fatty acid metabolism</keyword>
<dbReference type="GO" id="GO:0034625">
    <property type="term" value="P:fatty acid elongation, monounsaturated fatty acid"/>
    <property type="evidence" value="ECO:0007669"/>
    <property type="project" value="TreeGrafter"/>
</dbReference>
<organism evidence="11 12">
    <name type="scientific">Oedothorax gibbosus</name>
    <dbReference type="NCBI Taxonomy" id="931172"/>
    <lineage>
        <taxon>Eukaryota</taxon>
        <taxon>Metazoa</taxon>
        <taxon>Ecdysozoa</taxon>
        <taxon>Arthropoda</taxon>
        <taxon>Chelicerata</taxon>
        <taxon>Arachnida</taxon>
        <taxon>Araneae</taxon>
        <taxon>Araneomorphae</taxon>
        <taxon>Entelegynae</taxon>
        <taxon>Araneoidea</taxon>
        <taxon>Linyphiidae</taxon>
        <taxon>Erigoninae</taxon>
        <taxon>Oedothorax</taxon>
    </lineage>
</organism>
<dbReference type="Proteomes" id="UP000827092">
    <property type="component" value="Unassembled WGS sequence"/>
</dbReference>